<feature type="compositionally biased region" description="Low complexity" evidence="1">
    <location>
        <begin position="316"/>
        <end position="330"/>
    </location>
</feature>
<feature type="region of interest" description="Disordered" evidence="1">
    <location>
        <begin position="160"/>
        <end position="220"/>
    </location>
</feature>
<sequence>MGCRNREFLNEETSSSSLSEALIFATLCIIGLPVDVHVKDGSVYSGIFHTASVEDEYGIVLKNVTMTKKGKCKSNAGNGVFIDTLVIFSSDLVQVVAKGVQLSVDGVAGNMAGDCTEAVVGIVPSEHPASEANKSTKYAIHKKKINQTRSSVQAENGFSHGFIPKISGRKHEERKSSTNQIGNALEVEHGKTDGISSAKVEEASGASYGRQAGYDRSQGERDIFKDKIELHREESADEAHGCTSSLDTSITQVKPVEDRHAKMIAQLLPNEASGDPAAPPVKPDNQHYERPSSADTSSSDAVSLGLSTSPNPIMDLTSESSLSSSTTSTEMVPPQNPESNRSSKEFKLNPGAKIFSPSFAKPISATPSVPTAANMSYIPNNSPAVPVAAVQPEIEFSPFASRSSMPIKFVPYGNFTAGNGVSSSQFSQPIIGPMGSRTQRYTGQYNPIQAGTAYVHPNSQAVMVGRLGQLVYVHPVTHEIVQGASAISPASARPLLTPHQVQFPKQQVVVPSQALHVSAPPPFMASGQQPFAVPSHFSLLQSPFPANRAIPVPGANGLSSTKFS</sequence>
<dbReference type="InterPro" id="IPR045117">
    <property type="entry name" value="ATXN2-like"/>
</dbReference>
<dbReference type="OrthoDB" id="2275718at2759"/>
<protein>
    <recommendedName>
        <fullName evidence="2">Ataxin 2 SM domain-containing protein</fullName>
    </recommendedName>
</protein>
<dbReference type="Pfam" id="PF14438">
    <property type="entry name" value="SM-ATX"/>
    <property type="match status" value="1"/>
</dbReference>
<feature type="compositionally biased region" description="Low complexity" evidence="1">
    <location>
        <begin position="293"/>
        <end position="303"/>
    </location>
</feature>
<proteinExistence type="predicted"/>
<dbReference type="PANTHER" id="PTHR12854:SF12">
    <property type="entry name" value="POLYADENYLATE-BINDING PROTEIN INTERACTING PROTEIN"/>
    <property type="match status" value="1"/>
</dbReference>
<evidence type="ECO:0000259" key="2">
    <source>
        <dbReference type="Pfam" id="PF14438"/>
    </source>
</evidence>
<dbReference type="AlphaFoldDB" id="A0A5N6RV53"/>
<evidence type="ECO:0000313" key="3">
    <source>
        <dbReference type="EMBL" id="KAE8125569.1"/>
    </source>
</evidence>
<dbReference type="Proteomes" id="UP000327013">
    <property type="component" value="Chromosome 8"/>
</dbReference>
<reference evidence="3 4" key="1">
    <citation type="submission" date="2019-06" db="EMBL/GenBank/DDBJ databases">
        <title>A chromosomal-level reference genome of Carpinus fangiana (Coryloideae, Betulaceae).</title>
        <authorList>
            <person name="Yang X."/>
            <person name="Wang Z."/>
            <person name="Zhang L."/>
            <person name="Hao G."/>
            <person name="Liu J."/>
            <person name="Yang Y."/>
        </authorList>
    </citation>
    <scope>NUCLEOTIDE SEQUENCE [LARGE SCALE GENOMIC DNA]</scope>
    <source>
        <strain evidence="3">Cfa_2016G</strain>
        <tissue evidence="3">Leaf</tissue>
    </source>
</reference>
<name>A0A5N6RV53_9ROSI</name>
<dbReference type="PANTHER" id="PTHR12854">
    <property type="entry name" value="ATAXIN 2-RELATED"/>
    <property type="match status" value="1"/>
</dbReference>
<keyword evidence="4" id="KW-1185">Reference proteome</keyword>
<evidence type="ECO:0000256" key="1">
    <source>
        <dbReference type="SAM" id="MobiDB-lite"/>
    </source>
</evidence>
<feature type="region of interest" description="Disordered" evidence="1">
    <location>
        <begin position="269"/>
        <end position="345"/>
    </location>
</feature>
<accession>A0A5N6RV53</accession>
<dbReference type="InterPro" id="IPR025852">
    <property type="entry name" value="SM_dom_ATX"/>
</dbReference>
<dbReference type="EMBL" id="CM017328">
    <property type="protein sequence ID" value="KAE8125569.1"/>
    <property type="molecule type" value="Genomic_DNA"/>
</dbReference>
<feature type="domain" description="Ataxin 2 SM" evidence="2">
    <location>
        <begin position="20"/>
        <end position="98"/>
    </location>
</feature>
<dbReference type="GO" id="GO:0034063">
    <property type="term" value="P:stress granule assembly"/>
    <property type="evidence" value="ECO:0007669"/>
    <property type="project" value="TreeGrafter"/>
</dbReference>
<dbReference type="GO" id="GO:0010494">
    <property type="term" value="C:cytoplasmic stress granule"/>
    <property type="evidence" value="ECO:0007669"/>
    <property type="project" value="TreeGrafter"/>
</dbReference>
<evidence type="ECO:0000313" key="4">
    <source>
        <dbReference type="Proteomes" id="UP000327013"/>
    </source>
</evidence>
<dbReference type="GO" id="GO:0003729">
    <property type="term" value="F:mRNA binding"/>
    <property type="evidence" value="ECO:0007669"/>
    <property type="project" value="TreeGrafter"/>
</dbReference>
<gene>
    <name evidence="3" type="ORF">FH972_020355</name>
</gene>
<organism evidence="3 4">
    <name type="scientific">Carpinus fangiana</name>
    <dbReference type="NCBI Taxonomy" id="176857"/>
    <lineage>
        <taxon>Eukaryota</taxon>
        <taxon>Viridiplantae</taxon>
        <taxon>Streptophyta</taxon>
        <taxon>Embryophyta</taxon>
        <taxon>Tracheophyta</taxon>
        <taxon>Spermatophyta</taxon>
        <taxon>Magnoliopsida</taxon>
        <taxon>eudicotyledons</taxon>
        <taxon>Gunneridae</taxon>
        <taxon>Pentapetalae</taxon>
        <taxon>rosids</taxon>
        <taxon>fabids</taxon>
        <taxon>Fagales</taxon>
        <taxon>Betulaceae</taxon>
        <taxon>Carpinus</taxon>
    </lineage>
</organism>